<proteinExistence type="predicted"/>
<evidence type="ECO:0000313" key="2">
    <source>
        <dbReference type="EMBL" id="KAF7349511.1"/>
    </source>
</evidence>
<feature type="region of interest" description="Disordered" evidence="1">
    <location>
        <begin position="132"/>
        <end position="154"/>
    </location>
</feature>
<accession>A0A8H7CVH3</accession>
<dbReference type="AlphaFoldDB" id="A0A8H7CVH3"/>
<name>A0A8H7CVH3_9AGAR</name>
<evidence type="ECO:0000313" key="3">
    <source>
        <dbReference type="Proteomes" id="UP000623467"/>
    </source>
</evidence>
<evidence type="ECO:0000256" key="1">
    <source>
        <dbReference type="SAM" id="MobiDB-lite"/>
    </source>
</evidence>
<organism evidence="2 3">
    <name type="scientific">Mycena sanguinolenta</name>
    <dbReference type="NCBI Taxonomy" id="230812"/>
    <lineage>
        <taxon>Eukaryota</taxon>
        <taxon>Fungi</taxon>
        <taxon>Dikarya</taxon>
        <taxon>Basidiomycota</taxon>
        <taxon>Agaricomycotina</taxon>
        <taxon>Agaricomycetes</taxon>
        <taxon>Agaricomycetidae</taxon>
        <taxon>Agaricales</taxon>
        <taxon>Marasmiineae</taxon>
        <taxon>Mycenaceae</taxon>
        <taxon>Mycena</taxon>
    </lineage>
</organism>
<keyword evidence="3" id="KW-1185">Reference proteome</keyword>
<protein>
    <submittedName>
        <fullName evidence="2">Uncharacterized protein</fullName>
    </submittedName>
</protein>
<dbReference type="EMBL" id="JACAZH010000016">
    <property type="protein sequence ID" value="KAF7349511.1"/>
    <property type="molecule type" value="Genomic_DNA"/>
</dbReference>
<reference evidence="2" key="1">
    <citation type="submission" date="2020-05" db="EMBL/GenBank/DDBJ databases">
        <title>Mycena genomes resolve the evolution of fungal bioluminescence.</title>
        <authorList>
            <person name="Tsai I.J."/>
        </authorList>
    </citation>
    <scope>NUCLEOTIDE SEQUENCE</scope>
    <source>
        <strain evidence="2">160909Yilan</strain>
    </source>
</reference>
<dbReference type="Proteomes" id="UP000623467">
    <property type="component" value="Unassembled WGS sequence"/>
</dbReference>
<gene>
    <name evidence="2" type="ORF">MSAN_01741500</name>
</gene>
<sequence length="548" mass="59198">MLPSSSPSASPRASRRFTSVTRPERSFASACHSRFTAAILHTFYRVSMKNYSKITRRRAAKSTACTCAIPAHASLDPTHHPSTLCAYKRILVVQFVVRPLDESRTRLSVPILPDIILAKEICRQSAIAMVKTRPARSQERSHPSRSPWSVHPSLPASPPSLASAHSGLASSFRYLPSPALVPVDPRAFSLSFVFSRFPSADHRQEDAVYVRPEAVSTSDAHDARASATIVSRTLAPALPPAAYAPRLFCHCSTEDRSRRGVCREAGAGRLVADDSRDVKARCMDTAQRETASARACISRTHKNITLRVRSRLGRTLLGGFKIVRIESQRTGAGFAISLARPEHLLLSPTASILPWSSPPPPGALHNSATSSALCCFGASLGLLVRPSFLPPGAFQSGTARESLCRRAAKSTACICADKQILVCALPDPSRCLSLHRAMHPRDSLKSALTRPPTATLLAVPACVPSTISDDFDDHGHSVPTPCDVVLPIDVSAHSAGLRPLEEHEYGSTADLFRSLRSAYARLYVGFDIVPGFSPSPPLALRPYTSFIA</sequence>
<comment type="caution">
    <text evidence="2">The sequence shown here is derived from an EMBL/GenBank/DDBJ whole genome shotgun (WGS) entry which is preliminary data.</text>
</comment>